<dbReference type="RefSeq" id="WP_077967549.1">
    <property type="nucleotide sequence ID" value="NZ_CP045178.1"/>
</dbReference>
<dbReference type="Proteomes" id="UP000190539">
    <property type="component" value="Unassembled WGS sequence"/>
</dbReference>
<sequence length="138" mass="15173">MSGQAYEDEFEEAPQLRRKLVRCDLRAVPEVRHAVRELLAHWGGPGRAATAELLTSELVTNALLHTAHDAVITATVGPKRVRVEVRDFVGRRPGRRGDPPEDGTHGRGLVLVRSLSDSWGVEAMGVGKVVWFELDCGQ</sequence>
<keyword evidence="1" id="KW-0723">Serine/threonine-protein kinase</keyword>
<dbReference type="GO" id="GO:0004674">
    <property type="term" value="F:protein serine/threonine kinase activity"/>
    <property type="evidence" value="ECO:0007669"/>
    <property type="project" value="UniProtKB-KW"/>
</dbReference>
<feature type="domain" description="Histidine kinase/HSP90-like ATPase" evidence="2">
    <location>
        <begin position="24"/>
        <end position="132"/>
    </location>
</feature>
<proteinExistence type="predicted"/>
<accession>A0A1V4AB37</accession>
<dbReference type="InterPro" id="IPR036890">
    <property type="entry name" value="HATPase_C_sf"/>
</dbReference>
<dbReference type="CDD" id="cd16936">
    <property type="entry name" value="HATPase_RsbW-like"/>
    <property type="match status" value="1"/>
</dbReference>
<organism evidence="3 4">
    <name type="scientific">Streptomyces tsukubensis</name>
    <dbReference type="NCBI Taxonomy" id="83656"/>
    <lineage>
        <taxon>Bacteria</taxon>
        <taxon>Bacillati</taxon>
        <taxon>Actinomycetota</taxon>
        <taxon>Actinomycetes</taxon>
        <taxon>Kitasatosporales</taxon>
        <taxon>Streptomycetaceae</taxon>
        <taxon>Streptomyces</taxon>
    </lineage>
</organism>
<evidence type="ECO:0000313" key="4">
    <source>
        <dbReference type="Proteomes" id="UP000190539"/>
    </source>
</evidence>
<keyword evidence="1" id="KW-0808">Transferase</keyword>
<keyword evidence="4" id="KW-1185">Reference proteome</keyword>
<keyword evidence="1" id="KW-0418">Kinase</keyword>
<gene>
    <name evidence="3" type="ORF">B1H18_12315</name>
</gene>
<protein>
    <recommendedName>
        <fullName evidence="2">Histidine kinase/HSP90-like ATPase domain-containing protein</fullName>
    </recommendedName>
</protein>
<dbReference type="OrthoDB" id="5244329at2"/>
<comment type="caution">
    <text evidence="3">The sequence shown here is derived from an EMBL/GenBank/DDBJ whole genome shotgun (WGS) entry which is preliminary data.</text>
</comment>
<dbReference type="PANTHER" id="PTHR35526:SF3">
    <property type="entry name" value="ANTI-SIGMA-F FACTOR RSBW"/>
    <property type="match status" value="1"/>
</dbReference>
<evidence type="ECO:0000256" key="1">
    <source>
        <dbReference type="ARBA" id="ARBA00022527"/>
    </source>
</evidence>
<dbReference type="AlphaFoldDB" id="A0A1V4AB37"/>
<dbReference type="InterPro" id="IPR003594">
    <property type="entry name" value="HATPase_dom"/>
</dbReference>
<evidence type="ECO:0000259" key="2">
    <source>
        <dbReference type="Pfam" id="PF13581"/>
    </source>
</evidence>
<dbReference type="SUPFAM" id="SSF55874">
    <property type="entry name" value="ATPase domain of HSP90 chaperone/DNA topoisomerase II/histidine kinase"/>
    <property type="match status" value="1"/>
</dbReference>
<dbReference type="PANTHER" id="PTHR35526">
    <property type="entry name" value="ANTI-SIGMA-F FACTOR RSBW-RELATED"/>
    <property type="match status" value="1"/>
</dbReference>
<dbReference type="STRING" id="83656.B1H18_12315"/>
<name>A0A1V4AB37_9ACTN</name>
<dbReference type="Gene3D" id="3.30.565.10">
    <property type="entry name" value="Histidine kinase-like ATPase, C-terminal domain"/>
    <property type="match status" value="1"/>
</dbReference>
<reference evidence="3 4" key="1">
    <citation type="submission" date="2017-02" db="EMBL/GenBank/DDBJ databases">
        <title>Draft Genome Sequence of Streptomyces tsukubaensis F601, a Producer of the immunosuppressant tacrolimus FK506.</title>
        <authorList>
            <person name="Zong G."/>
            <person name="Zhong C."/>
            <person name="Fu J."/>
            <person name="Qin R."/>
            <person name="Cao G."/>
        </authorList>
    </citation>
    <scope>NUCLEOTIDE SEQUENCE [LARGE SCALE GENOMIC DNA]</scope>
    <source>
        <strain evidence="3 4">F601</strain>
    </source>
</reference>
<dbReference type="InterPro" id="IPR050267">
    <property type="entry name" value="Anti-sigma-factor_SerPK"/>
</dbReference>
<evidence type="ECO:0000313" key="3">
    <source>
        <dbReference type="EMBL" id="OON80646.1"/>
    </source>
</evidence>
<dbReference type="EMBL" id="MVFC01000007">
    <property type="protein sequence ID" value="OON80646.1"/>
    <property type="molecule type" value="Genomic_DNA"/>
</dbReference>
<dbReference type="Pfam" id="PF13581">
    <property type="entry name" value="HATPase_c_2"/>
    <property type="match status" value="1"/>
</dbReference>